<dbReference type="Proteomes" id="UP001168098">
    <property type="component" value="Unassembled WGS sequence"/>
</dbReference>
<evidence type="ECO:0000313" key="2">
    <source>
        <dbReference type="Proteomes" id="UP001168098"/>
    </source>
</evidence>
<name>A0AA39D6G4_VITRO</name>
<accession>A0AA39D6G4</accession>
<organism evidence="1 2">
    <name type="scientific">Vitis rotundifolia</name>
    <name type="common">Muscadine grape</name>
    <dbReference type="NCBI Taxonomy" id="103349"/>
    <lineage>
        <taxon>Eukaryota</taxon>
        <taxon>Viridiplantae</taxon>
        <taxon>Streptophyta</taxon>
        <taxon>Embryophyta</taxon>
        <taxon>Tracheophyta</taxon>
        <taxon>Spermatophyta</taxon>
        <taxon>Magnoliopsida</taxon>
        <taxon>eudicotyledons</taxon>
        <taxon>Gunneridae</taxon>
        <taxon>Pentapetalae</taxon>
        <taxon>rosids</taxon>
        <taxon>Vitales</taxon>
        <taxon>Vitaceae</taxon>
        <taxon>Viteae</taxon>
        <taxon>Vitis</taxon>
    </lineage>
</organism>
<protein>
    <submittedName>
        <fullName evidence="1">Uncharacterized protein</fullName>
    </submittedName>
</protein>
<gene>
    <name evidence="1" type="ORF">PVL29_026225</name>
</gene>
<sequence length="81" mass="8757">MEGLTFHSIESFCRGTALYTSQTQPIVNAGLECGRGMGIEDYSDWEVGDIVEAFSKRQKKPTPEEASASMTAALKVAGIEL</sequence>
<dbReference type="EMBL" id="JARBHA010000019">
    <property type="protein sequence ID" value="KAJ9672881.1"/>
    <property type="molecule type" value="Genomic_DNA"/>
</dbReference>
<dbReference type="AlphaFoldDB" id="A0AA39D6G4"/>
<comment type="caution">
    <text evidence="1">The sequence shown here is derived from an EMBL/GenBank/DDBJ whole genome shotgun (WGS) entry which is preliminary data.</text>
</comment>
<keyword evidence="2" id="KW-1185">Reference proteome</keyword>
<evidence type="ECO:0000313" key="1">
    <source>
        <dbReference type="EMBL" id="KAJ9672881.1"/>
    </source>
</evidence>
<proteinExistence type="predicted"/>
<reference evidence="1 2" key="1">
    <citation type="journal article" date="2023" name="BMC Biotechnol.">
        <title>Vitis rotundifolia cv Carlos genome sequencing.</title>
        <authorList>
            <person name="Huff M."/>
            <person name="Hulse-Kemp A."/>
            <person name="Scheffler B."/>
            <person name="Youngblood R."/>
            <person name="Simpson S."/>
            <person name="Babiker E."/>
            <person name="Staton M."/>
        </authorList>
    </citation>
    <scope>NUCLEOTIDE SEQUENCE [LARGE SCALE GENOMIC DNA]</scope>
    <source>
        <tissue evidence="1">Leaf</tissue>
    </source>
</reference>